<dbReference type="EMBL" id="HBFG01000423">
    <property type="protein sequence ID" value="CAD8728589.1"/>
    <property type="molecule type" value="Transcribed_RNA"/>
</dbReference>
<accession>A0A7S0XJW7</accession>
<feature type="region of interest" description="Disordered" evidence="1">
    <location>
        <begin position="33"/>
        <end position="88"/>
    </location>
</feature>
<dbReference type="AlphaFoldDB" id="A0A7S0XJW7"/>
<evidence type="ECO:0000256" key="1">
    <source>
        <dbReference type="SAM" id="MobiDB-lite"/>
    </source>
</evidence>
<protein>
    <submittedName>
        <fullName evidence="2">Uncharacterized protein</fullName>
    </submittedName>
</protein>
<reference evidence="2" key="1">
    <citation type="submission" date="2021-01" db="EMBL/GenBank/DDBJ databases">
        <authorList>
            <person name="Corre E."/>
            <person name="Pelletier E."/>
            <person name="Niang G."/>
            <person name="Scheremetjew M."/>
            <person name="Finn R."/>
            <person name="Kale V."/>
            <person name="Holt S."/>
            <person name="Cochrane G."/>
            <person name="Meng A."/>
            <person name="Brown T."/>
            <person name="Cohen L."/>
        </authorList>
    </citation>
    <scope>NUCLEOTIDE SEQUENCE</scope>
    <source>
        <strain evidence="2">B596</strain>
    </source>
</reference>
<sequence>MSTEDISEQYAIMAQMEANIRVKDNTGFDMDEYKEQVRQLEKERQQEETNRRSRYHTILKARLPEVQQSEGSLRPSDRPQEPPLPFTRANRRYVQMAKGNNGRERIPELCLGVVVPQNSKTESSEHIVICWGCTSYSGKYLKANSLATLVQCPECLTISPVNPQAL</sequence>
<organism evidence="2">
    <name type="scientific">Pseudo-nitzschia delicatissima</name>
    <dbReference type="NCBI Taxonomy" id="44447"/>
    <lineage>
        <taxon>Eukaryota</taxon>
        <taxon>Sar</taxon>
        <taxon>Stramenopiles</taxon>
        <taxon>Ochrophyta</taxon>
        <taxon>Bacillariophyta</taxon>
        <taxon>Bacillariophyceae</taxon>
        <taxon>Bacillariophycidae</taxon>
        <taxon>Bacillariales</taxon>
        <taxon>Bacillariaceae</taxon>
        <taxon>Pseudo-nitzschia</taxon>
    </lineage>
</organism>
<evidence type="ECO:0000313" key="2">
    <source>
        <dbReference type="EMBL" id="CAD8728589.1"/>
    </source>
</evidence>
<name>A0A7S0XJW7_9STRA</name>
<proteinExistence type="predicted"/>
<gene>
    <name evidence="2" type="ORF">PDEL0327_LOCUS311</name>
</gene>
<feature type="compositionally biased region" description="Basic and acidic residues" evidence="1">
    <location>
        <begin position="33"/>
        <end position="51"/>
    </location>
</feature>